<reference evidence="3 4" key="1">
    <citation type="journal article" date="2018" name="Environ. Microbiol.">
        <title>Isolation and genomic characterization of Novimethylophilus kurashikiensis gen. nov. sp. nov., a new lanthanide-dependent methylotrophic species of Methylophilaceae.</title>
        <authorList>
            <person name="Lv H."/>
            <person name="Sahin N."/>
            <person name="Tani A."/>
        </authorList>
    </citation>
    <scope>NUCLEOTIDE SEQUENCE [LARGE SCALE GENOMIC DNA]</scope>
    <source>
        <strain evidence="3 4">La2-4</strain>
    </source>
</reference>
<evidence type="ECO:0000313" key="4">
    <source>
        <dbReference type="Proteomes" id="UP000245081"/>
    </source>
</evidence>
<dbReference type="Proteomes" id="UP000245081">
    <property type="component" value="Unassembled WGS sequence"/>
</dbReference>
<accession>A0A2R5FIW1</accession>
<dbReference type="Gene3D" id="1.10.3210.10">
    <property type="entry name" value="Hypothetical protein af1432"/>
    <property type="match status" value="1"/>
</dbReference>
<dbReference type="Pfam" id="PF11871">
    <property type="entry name" value="DUF3391"/>
    <property type="match status" value="1"/>
</dbReference>
<dbReference type="InterPro" id="IPR021812">
    <property type="entry name" value="DUF3391"/>
</dbReference>
<gene>
    <name evidence="3" type="ORF">NMK_3453</name>
</gene>
<feature type="region of interest" description="Disordered" evidence="1">
    <location>
        <begin position="404"/>
        <end position="424"/>
    </location>
</feature>
<dbReference type="PANTHER" id="PTHR43155:SF2">
    <property type="entry name" value="CYCLIC DI-GMP PHOSPHODIESTERASE PA4108"/>
    <property type="match status" value="1"/>
</dbReference>
<evidence type="ECO:0000313" key="3">
    <source>
        <dbReference type="EMBL" id="GBG15841.1"/>
    </source>
</evidence>
<dbReference type="PANTHER" id="PTHR43155">
    <property type="entry name" value="CYCLIC DI-GMP PHOSPHODIESTERASE PA4108-RELATED"/>
    <property type="match status" value="1"/>
</dbReference>
<dbReference type="SUPFAM" id="SSF109604">
    <property type="entry name" value="HD-domain/PDEase-like"/>
    <property type="match status" value="1"/>
</dbReference>
<proteinExistence type="predicted"/>
<evidence type="ECO:0000256" key="1">
    <source>
        <dbReference type="SAM" id="MobiDB-lite"/>
    </source>
</evidence>
<dbReference type="NCBIfam" id="TIGR00277">
    <property type="entry name" value="HDIG"/>
    <property type="match status" value="1"/>
</dbReference>
<keyword evidence="4" id="KW-1185">Reference proteome</keyword>
<dbReference type="RefSeq" id="WP_109016988.1">
    <property type="nucleotide sequence ID" value="NZ_BDOQ01000021.1"/>
</dbReference>
<sequence>MKDQSQYIHPDQLCVGLYVHLDLGWMDHPFTFSNFKIKNEDQIRKIRALHLKQIRYDPLRSDTEPLLERTMPVPKSAAPQPVKQVDPEARSRRMLALNQLVQNCERDFASDAHKVRNMTHNLMAHPASTRKDAELLVDRMLNSVITESEVVLHAIGSQQSQNENYVHALNVTVLALMLAKTMDMSVEDVRELGLAALFHDIGKAEGPTNKSFIDMHCELGARAAQQAGFSERIGKIILQHHEYVDGSGRPKHLKESQIDPLARLLVIVNDYENLCNPPNPADAMIPYEALSYMYVSTSQRYDGTILRLLIKSLGVYPPGSIVQLSNGTYGIVMTVNPAKPLLPYVLIHEPKVSRETPVIVDLSEEPGLTIKRCLSPIELPADVYEYLKPRKRISYYFIKKTEGDAPESAPAANDTQPAKTGTLA</sequence>
<evidence type="ECO:0000259" key="2">
    <source>
        <dbReference type="SMART" id="SM00471"/>
    </source>
</evidence>
<dbReference type="Pfam" id="PF13487">
    <property type="entry name" value="HD_5"/>
    <property type="match status" value="1"/>
</dbReference>
<comment type="caution">
    <text evidence="3">The sequence shown here is derived from an EMBL/GenBank/DDBJ whole genome shotgun (WGS) entry which is preliminary data.</text>
</comment>
<organism evidence="3 4">
    <name type="scientific">Novimethylophilus kurashikiensis</name>
    <dbReference type="NCBI Taxonomy" id="1825523"/>
    <lineage>
        <taxon>Bacteria</taxon>
        <taxon>Pseudomonadati</taxon>
        <taxon>Pseudomonadota</taxon>
        <taxon>Betaproteobacteria</taxon>
        <taxon>Nitrosomonadales</taxon>
        <taxon>Methylophilaceae</taxon>
        <taxon>Novimethylophilus</taxon>
    </lineage>
</organism>
<dbReference type="EMBL" id="BDOQ01000021">
    <property type="protein sequence ID" value="GBG15841.1"/>
    <property type="molecule type" value="Genomic_DNA"/>
</dbReference>
<dbReference type="CDD" id="cd00077">
    <property type="entry name" value="HDc"/>
    <property type="match status" value="1"/>
</dbReference>
<name>A0A2R5FIW1_9PROT</name>
<feature type="domain" description="HD/PDEase" evidence="2">
    <location>
        <begin position="160"/>
        <end position="283"/>
    </location>
</feature>
<dbReference type="SMART" id="SM00471">
    <property type="entry name" value="HDc"/>
    <property type="match status" value="1"/>
</dbReference>
<dbReference type="AlphaFoldDB" id="A0A2R5FIW1"/>
<feature type="compositionally biased region" description="Polar residues" evidence="1">
    <location>
        <begin position="413"/>
        <end position="424"/>
    </location>
</feature>
<protein>
    <recommendedName>
        <fullName evidence="2">HD/PDEase domain-containing protein</fullName>
    </recommendedName>
</protein>
<dbReference type="InterPro" id="IPR003607">
    <property type="entry name" value="HD/PDEase_dom"/>
</dbReference>
<dbReference type="OrthoDB" id="9763857at2"/>
<dbReference type="InterPro" id="IPR006675">
    <property type="entry name" value="HDIG_dom"/>
</dbReference>